<evidence type="ECO:0000313" key="6">
    <source>
        <dbReference type="Proteomes" id="UP000011922"/>
    </source>
</evidence>
<reference evidence="5 6" key="1">
    <citation type="journal article" date="2013" name="Genome Announc.">
        <title>Draft Genome Sequence for Desulfovibrio africanus Strain PCS.</title>
        <authorList>
            <person name="Brown S.D."/>
            <person name="Utturkar S.M."/>
            <person name="Arkin A.P."/>
            <person name="Deutschbauer A.M."/>
            <person name="Elias D.A."/>
            <person name="Hazen T.C."/>
            <person name="Chakraborty R."/>
        </authorList>
    </citation>
    <scope>NUCLEOTIDE SEQUENCE [LARGE SCALE GENOMIC DNA]</scope>
    <source>
        <strain evidence="5 6">PCS</strain>
    </source>
</reference>
<feature type="domain" description="Calcineurin-like phosphoesterase" evidence="4">
    <location>
        <begin position="244"/>
        <end position="404"/>
    </location>
</feature>
<keyword evidence="3" id="KW-1133">Transmembrane helix</keyword>
<comment type="caution">
    <text evidence="5">The sequence shown here is derived from an EMBL/GenBank/DDBJ whole genome shotgun (WGS) entry which is preliminary data.</text>
</comment>
<sequence>MDQLVLGVKSLALLLFVNFVPPALALKLRRRWDRPLDLGRRFMDGRPLLGPHKTVRGLAGSVLGGGLGGLLLGLPLWLGLATGLASMAGDLLTSFIKRRLDKSSGQDVPGLDQFLEGFLAVIVLAHALPMGPVVSTLVLAGFCLAAYYSSAWYKNVFYSRPRPGYPRTFHPRTRWREYRCCRLSSRPLMYLFNLKEGLLYNGFITSVFHLAGLTPHGRRNALDVGLTSIAPTLPGLPLAFDGYRILFATDLHLDGLDGLAERLRELVRDERFDLCLLGGDLRYGTFGNFGPALDRLARVLARVQTRDGVLAVMGNHDCLEIVGPLRDMGVQVLLNEAWPITRGRHRLWIAGVDDPHAYCCADPRAAMQDVPPDETAIMLAHSPEAAVEASALGAALYLCGHTHGGQISLPRIGPVLTNMRGPRSMAAGLWSLDGMAGYTSTGAGVSGAPVRFGTRGEIVSVTLRREEPVIQKDDVARPHCI</sequence>
<feature type="transmembrane region" description="Helical" evidence="3">
    <location>
        <begin position="134"/>
        <end position="153"/>
    </location>
</feature>
<keyword evidence="1" id="KW-0479">Metal-binding</keyword>
<dbReference type="Gene3D" id="3.60.21.10">
    <property type="match status" value="1"/>
</dbReference>
<dbReference type="GO" id="GO:0009245">
    <property type="term" value="P:lipid A biosynthetic process"/>
    <property type="evidence" value="ECO:0007669"/>
    <property type="project" value="TreeGrafter"/>
</dbReference>
<dbReference type="GO" id="GO:0016020">
    <property type="term" value="C:membrane"/>
    <property type="evidence" value="ECO:0007669"/>
    <property type="project" value="GOC"/>
</dbReference>
<gene>
    <name evidence="5" type="ORF">PCS_02312</name>
</gene>
<protein>
    <submittedName>
        <fullName evidence="5">Putative phosphohydrolase</fullName>
    </submittedName>
</protein>
<keyword evidence="3" id="KW-0812">Transmembrane</keyword>
<dbReference type="InterPro" id="IPR032690">
    <property type="entry name" value="CarS"/>
</dbReference>
<dbReference type="InterPro" id="IPR029052">
    <property type="entry name" value="Metallo-depent_PP-like"/>
</dbReference>
<dbReference type="Proteomes" id="UP000011922">
    <property type="component" value="Unassembled WGS sequence"/>
</dbReference>
<keyword evidence="2 5" id="KW-0378">Hydrolase</keyword>
<dbReference type="RefSeq" id="WP_005987308.1">
    <property type="nucleotide sequence ID" value="NZ_AOSV01000025.1"/>
</dbReference>
<dbReference type="InterPro" id="IPR004843">
    <property type="entry name" value="Calcineurin-like_PHP"/>
</dbReference>
<dbReference type="AlphaFoldDB" id="M5PR74"/>
<evidence type="ECO:0000256" key="2">
    <source>
        <dbReference type="ARBA" id="ARBA00022801"/>
    </source>
</evidence>
<dbReference type="PATRIC" id="fig|1262666.3.peg.2349"/>
<accession>M5PR74</accession>
<keyword evidence="3" id="KW-0472">Membrane</keyword>
<evidence type="ECO:0000256" key="1">
    <source>
        <dbReference type="ARBA" id="ARBA00022723"/>
    </source>
</evidence>
<name>M5PR74_DESAF</name>
<dbReference type="PANTHER" id="PTHR31302:SF31">
    <property type="entry name" value="PHOSPHODIESTERASE YAEI"/>
    <property type="match status" value="1"/>
</dbReference>
<dbReference type="Pfam" id="PF01864">
    <property type="entry name" value="CarS-like"/>
    <property type="match status" value="1"/>
</dbReference>
<dbReference type="PANTHER" id="PTHR31302">
    <property type="entry name" value="TRANSMEMBRANE PROTEIN WITH METALLOPHOSPHOESTERASE DOMAIN-RELATED"/>
    <property type="match status" value="1"/>
</dbReference>
<dbReference type="GO" id="GO:0046872">
    <property type="term" value="F:metal ion binding"/>
    <property type="evidence" value="ECO:0007669"/>
    <property type="project" value="UniProtKB-KW"/>
</dbReference>
<dbReference type="SUPFAM" id="SSF56300">
    <property type="entry name" value="Metallo-dependent phosphatases"/>
    <property type="match status" value="1"/>
</dbReference>
<evidence type="ECO:0000259" key="4">
    <source>
        <dbReference type="Pfam" id="PF00149"/>
    </source>
</evidence>
<dbReference type="OrthoDB" id="9780884at2"/>
<proteinExistence type="predicted"/>
<evidence type="ECO:0000256" key="3">
    <source>
        <dbReference type="SAM" id="Phobius"/>
    </source>
</evidence>
<organism evidence="5 6">
    <name type="scientific">Desulfocurvibacter africanus PCS</name>
    <dbReference type="NCBI Taxonomy" id="1262666"/>
    <lineage>
        <taxon>Bacteria</taxon>
        <taxon>Pseudomonadati</taxon>
        <taxon>Thermodesulfobacteriota</taxon>
        <taxon>Desulfovibrionia</taxon>
        <taxon>Desulfovibrionales</taxon>
        <taxon>Desulfovibrionaceae</taxon>
        <taxon>Desulfocurvibacter</taxon>
    </lineage>
</organism>
<dbReference type="GO" id="GO:0008758">
    <property type="term" value="F:UDP-2,3-diacylglucosamine hydrolase activity"/>
    <property type="evidence" value="ECO:0007669"/>
    <property type="project" value="TreeGrafter"/>
</dbReference>
<dbReference type="InterPro" id="IPR051158">
    <property type="entry name" value="Metallophosphoesterase_sf"/>
</dbReference>
<dbReference type="EMBL" id="AOSV01000025">
    <property type="protein sequence ID" value="EMG36892.1"/>
    <property type="molecule type" value="Genomic_DNA"/>
</dbReference>
<evidence type="ECO:0000313" key="5">
    <source>
        <dbReference type="EMBL" id="EMG36892.1"/>
    </source>
</evidence>
<dbReference type="Pfam" id="PF00149">
    <property type="entry name" value="Metallophos"/>
    <property type="match status" value="1"/>
</dbReference>